<proteinExistence type="predicted"/>
<dbReference type="Proteomes" id="UP000244005">
    <property type="component" value="Unassembled WGS sequence"/>
</dbReference>
<reference evidence="2" key="1">
    <citation type="journal article" date="2017" name="Cell">
        <title>Insights into land plant evolution garnered from the Marchantia polymorpha genome.</title>
        <authorList>
            <person name="Bowman J.L."/>
            <person name="Kohchi T."/>
            <person name="Yamato K.T."/>
            <person name="Jenkins J."/>
            <person name="Shu S."/>
            <person name="Ishizaki K."/>
            <person name="Yamaoka S."/>
            <person name="Nishihama R."/>
            <person name="Nakamura Y."/>
            <person name="Berger F."/>
            <person name="Adam C."/>
            <person name="Aki S.S."/>
            <person name="Althoff F."/>
            <person name="Araki T."/>
            <person name="Arteaga-Vazquez M.A."/>
            <person name="Balasubrmanian S."/>
            <person name="Barry K."/>
            <person name="Bauer D."/>
            <person name="Boehm C.R."/>
            <person name="Briginshaw L."/>
            <person name="Caballero-Perez J."/>
            <person name="Catarino B."/>
            <person name="Chen F."/>
            <person name="Chiyoda S."/>
            <person name="Chovatia M."/>
            <person name="Davies K.M."/>
            <person name="Delmans M."/>
            <person name="Demura T."/>
            <person name="Dierschke T."/>
            <person name="Dolan L."/>
            <person name="Dorantes-Acosta A.E."/>
            <person name="Eklund D.M."/>
            <person name="Florent S.N."/>
            <person name="Flores-Sandoval E."/>
            <person name="Fujiyama A."/>
            <person name="Fukuzawa H."/>
            <person name="Galik B."/>
            <person name="Grimanelli D."/>
            <person name="Grimwood J."/>
            <person name="Grossniklaus U."/>
            <person name="Hamada T."/>
            <person name="Haseloff J."/>
            <person name="Hetherington A.J."/>
            <person name="Higo A."/>
            <person name="Hirakawa Y."/>
            <person name="Hundley H.N."/>
            <person name="Ikeda Y."/>
            <person name="Inoue K."/>
            <person name="Inoue S.I."/>
            <person name="Ishida S."/>
            <person name="Jia Q."/>
            <person name="Kakita M."/>
            <person name="Kanazawa T."/>
            <person name="Kawai Y."/>
            <person name="Kawashima T."/>
            <person name="Kennedy M."/>
            <person name="Kinose K."/>
            <person name="Kinoshita T."/>
            <person name="Kohara Y."/>
            <person name="Koide E."/>
            <person name="Komatsu K."/>
            <person name="Kopischke S."/>
            <person name="Kubo M."/>
            <person name="Kyozuka J."/>
            <person name="Lagercrantz U."/>
            <person name="Lin S.S."/>
            <person name="Lindquist E."/>
            <person name="Lipzen A.M."/>
            <person name="Lu C.W."/>
            <person name="De Luna E."/>
            <person name="Martienssen R.A."/>
            <person name="Minamino N."/>
            <person name="Mizutani M."/>
            <person name="Mizutani M."/>
            <person name="Mochizuki N."/>
            <person name="Monte I."/>
            <person name="Mosher R."/>
            <person name="Nagasaki H."/>
            <person name="Nakagami H."/>
            <person name="Naramoto S."/>
            <person name="Nishitani K."/>
            <person name="Ohtani M."/>
            <person name="Okamoto T."/>
            <person name="Okumura M."/>
            <person name="Phillips J."/>
            <person name="Pollak B."/>
            <person name="Reinders A."/>
            <person name="Rovekamp M."/>
            <person name="Sano R."/>
            <person name="Sawa S."/>
            <person name="Schmid M.W."/>
            <person name="Shirakawa M."/>
            <person name="Solano R."/>
            <person name="Spunde A."/>
            <person name="Suetsugu N."/>
            <person name="Sugano S."/>
            <person name="Sugiyama A."/>
            <person name="Sun R."/>
            <person name="Suzuki Y."/>
            <person name="Takenaka M."/>
            <person name="Takezawa D."/>
            <person name="Tomogane H."/>
            <person name="Tsuzuki M."/>
            <person name="Ueda T."/>
            <person name="Umeda M."/>
            <person name="Ward J.M."/>
            <person name="Watanabe Y."/>
            <person name="Yazaki K."/>
            <person name="Yokoyama R."/>
            <person name="Yoshitake Y."/>
            <person name="Yotsui I."/>
            <person name="Zachgo S."/>
            <person name="Schmutz J."/>
        </authorList>
    </citation>
    <scope>NUCLEOTIDE SEQUENCE [LARGE SCALE GENOMIC DNA]</scope>
    <source>
        <strain evidence="2">Tak-1</strain>
    </source>
</reference>
<dbReference type="EMBL" id="KZ772735">
    <property type="protein sequence ID" value="PTQ36560.1"/>
    <property type="molecule type" value="Genomic_DNA"/>
</dbReference>
<dbReference type="Gramene" id="Mp8g08260.1">
    <property type="protein sequence ID" value="Mp8g08260.1.cds1"/>
    <property type="gene ID" value="Mp8g08260"/>
</dbReference>
<protein>
    <submittedName>
        <fullName evidence="1">Uncharacterized protein</fullName>
    </submittedName>
</protein>
<gene>
    <name evidence="1" type="ORF">MARPO_0063s0092</name>
</gene>
<keyword evidence="2" id="KW-1185">Reference proteome</keyword>
<evidence type="ECO:0000313" key="1">
    <source>
        <dbReference type="EMBL" id="PTQ36560.1"/>
    </source>
</evidence>
<sequence>MQCNRRAFDLVLAGAGVPPNLAFGVVRSLVLGLQLRPVDLTAWRYTSAIPRLIRLKGADSPSTKTDTGPEKKPSFFRVQLRVLCRGKQRDNGEHVHEGIRNPFMAH</sequence>
<organism evidence="1 2">
    <name type="scientific">Marchantia polymorpha</name>
    <name type="common">Common liverwort</name>
    <name type="synonym">Marchantia aquatica</name>
    <dbReference type="NCBI Taxonomy" id="3197"/>
    <lineage>
        <taxon>Eukaryota</taxon>
        <taxon>Viridiplantae</taxon>
        <taxon>Streptophyta</taxon>
        <taxon>Embryophyta</taxon>
        <taxon>Marchantiophyta</taxon>
        <taxon>Marchantiopsida</taxon>
        <taxon>Marchantiidae</taxon>
        <taxon>Marchantiales</taxon>
        <taxon>Marchantiaceae</taxon>
        <taxon>Marchantia</taxon>
    </lineage>
</organism>
<evidence type="ECO:0000313" key="2">
    <source>
        <dbReference type="Proteomes" id="UP000244005"/>
    </source>
</evidence>
<name>A0A2R6WRR7_MARPO</name>
<accession>A0A2R6WRR7</accession>
<dbReference type="AlphaFoldDB" id="A0A2R6WRR7"/>